<accession>A0A8S5UQV5</accession>
<evidence type="ECO:0000313" key="1">
    <source>
        <dbReference type="EMBL" id="DAF96788.1"/>
    </source>
</evidence>
<sequence>MNKLMGGQVIIGESNKDLREYVENPSHYNSGKIEVIDFIEDQKLGFCLGNVIKYVSRAGKKDSSKTIEDLEKAKWYLEREIKNLKNG</sequence>
<dbReference type="Pfam" id="PF11753">
    <property type="entry name" value="DUF3310"/>
    <property type="match status" value="1"/>
</dbReference>
<organism evidence="1">
    <name type="scientific">Podoviridae sp. ctQyH19</name>
    <dbReference type="NCBI Taxonomy" id="2825249"/>
    <lineage>
        <taxon>Viruses</taxon>
        <taxon>Duplodnaviria</taxon>
        <taxon>Heunggongvirae</taxon>
        <taxon>Uroviricota</taxon>
        <taxon>Caudoviricetes</taxon>
    </lineage>
</organism>
<dbReference type="InterPro" id="IPR021739">
    <property type="entry name" value="SaV-like"/>
</dbReference>
<reference evidence="1" key="1">
    <citation type="journal article" date="2021" name="Proc. Natl. Acad. Sci. U.S.A.">
        <title>A Catalog of Tens of Thousands of Viruses from Human Metagenomes Reveals Hidden Associations with Chronic Diseases.</title>
        <authorList>
            <person name="Tisza M.J."/>
            <person name="Buck C.B."/>
        </authorList>
    </citation>
    <scope>NUCLEOTIDE SEQUENCE</scope>
    <source>
        <strain evidence="1">CtQyH19</strain>
    </source>
</reference>
<keyword evidence="1" id="KW-0418">Kinase</keyword>
<keyword evidence="1" id="KW-0808">Transferase</keyword>
<dbReference type="EMBL" id="BK016121">
    <property type="protein sequence ID" value="DAF96788.1"/>
    <property type="molecule type" value="Genomic_DNA"/>
</dbReference>
<proteinExistence type="predicted"/>
<name>A0A8S5UQV5_9CAUD</name>
<dbReference type="GO" id="GO:0016301">
    <property type="term" value="F:kinase activity"/>
    <property type="evidence" value="ECO:0007669"/>
    <property type="project" value="UniProtKB-KW"/>
</dbReference>
<protein>
    <submittedName>
        <fullName evidence="1">Nucelotide kinase</fullName>
    </submittedName>
</protein>